<organism evidence="3 4">
    <name type="scientific">Skermanella aerolata</name>
    <dbReference type="NCBI Taxonomy" id="393310"/>
    <lineage>
        <taxon>Bacteria</taxon>
        <taxon>Pseudomonadati</taxon>
        <taxon>Pseudomonadota</taxon>
        <taxon>Alphaproteobacteria</taxon>
        <taxon>Rhodospirillales</taxon>
        <taxon>Azospirillaceae</taxon>
        <taxon>Skermanella</taxon>
    </lineage>
</organism>
<proteinExistence type="predicted"/>
<name>A0A512DVA7_9PROT</name>
<dbReference type="AlphaFoldDB" id="A0A512DVA7"/>
<keyword evidence="4" id="KW-1185">Reference proteome</keyword>
<dbReference type="PROSITE" id="PS50263">
    <property type="entry name" value="CN_HYDROLASE"/>
    <property type="match status" value="1"/>
</dbReference>
<feature type="domain" description="CN hydrolase" evidence="2">
    <location>
        <begin position="5"/>
        <end position="253"/>
    </location>
</feature>
<dbReference type="Proteomes" id="UP000321523">
    <property type="component" value="Unassembled WGS sequence"/>
</dbReference>
<keyword evidence="1 3" id="KW-0378">Hydrolase</keyword>
<dbReference type="PANTHER" id="PTHR23088">
    <property type="entry name" value="NITRILASE-RELATED"/>
    <property type="match status" value="1"/>
</dbReference>
<dbReference type="InterPro" id="IPR045254">
    <property type="entry name" value="Nit1/2_C-N_Hydrolase"/>
</dbReference>
<reference evidence="3 4" key="1">
    <citation type="submission" date="2019-07" db="EMBL/GenBank/DDBJ databases">
        <title>Whole genome shotgun sequence of Skermanella aerolata NBRC 106429.</title>
        <authorList>
            <person name="Hosoyama A."/>
            <person name="Uohara A."/>
            <person name="Ohji S."/>
            <person name="Ichikawa N."/>
        </authorList>
    </citation>
    <scope>NUCLEOTIDE SEQUENCE [LARGE SCALE GENOMIC DNA]</scope>
    <source>
        <strain evidence="3 4">NBRC 106429</strain>
    </source>
</reference>
<evidence type="ECO:0000256" key="1">
    <source>
        <dbReference type="ARBA" id="ARBA00022801"/>
    </source>
</evidence>
<dbReference type="EMBL" id="BJYZ01000021">
    <property type="protein sequence ID" value="GEO40404.1"/>
    <property type="molecule type" value="Genomic_DNA"/>
</dbReference>
<dbReference type="PANTHER" id="PTHR23088:SF27">
    <property type="entry name" value="DEAMINATED GLUTATHIONE AMIDASE"/>
    <property type="match status" value="1"/>
</dbReference>
<dbReference type="GO" id="GO:0016811">
    <property type="term" value="F:hydrolase activity, acting on carbon-nitrogen (but not peptide) bonds, in linear amides"/>
    <property type="evidence" value="ECO:0007669"/>
    <property type="project" value="InterPro"/>
</dbReference>
<evidence type="ECO:0000313" key="4">
    <source>
        <dbReference type="Proteomes" id="UP000321523"/>
    </source>
</evidence>
<dbReference type="RefSeq" id="WP_044429940.1">
    <property type="nucleotide sequence ID" value="NZ_BJYZ01000021.1"/>
</dbReference>
<accession>A0A512DVA7</accession>
<dbReference type="CDD" id="cd07572">
    <property type="entry name" value="nit"/>
    <property type="match status" value="1"/>
</dbReference>
<dbReference type="OrthoDB" id="9811121at2"/>
<evidence type="ECO:0000313" key="3">
    <source>
        <dbReference type="EMBL" id="GEO40404.1"/>
    </source>
</evidence>
<dbReference type="InterPro" id="IPR003010">
    <property type="entry name" value="C-N_Hydrolase"/>
</dbReference>
<dbReference type="InterPro" id="IPR036526">
    <property type="entry name" value="C-N_Hydrolase_sf"/>
</dbReference>
<protein>
    <submittedName>
        <fullName evidence="3">Amidohydrolase</fullName>
    </submittedName>
</protein>
<comment type="caution">
    <text evidence="3">The sequence shown here is derived from an EMBL/GenBank/DDBJ whole genome shotgun (WGS) entry which is preliminary data.</text>
</comment>
<dbReference type="Pfam" id="PF00795">
    <property type="entry name" value="CN_hydrolase"/>
    <property type="match status" value="1"/>
</dbReference>
<dbReference type="SUPFAM" id="SSF56317">
    <property type="entry name" value="Carbon-nitrogen hydrolase"/>
    <property type="match status" value="1"/>
</dbReference>
<gene>
    <name evidence="3" type="ORF">SAE02_45520</name>
</gene>
<evidence type="ECO:0000259" key="2">
    <source>
        <dbReference type="PROSITE" id="PS50263"/>
    </source>
</evidence>
<dbReference type="Gene3D" id="3.60.110.10">
    <property type="entry name" value="Carbon-nitrogen hydrolase"/>
    <property type="match status" value="1"/>
</dbReference>
<sequence>MAGSLTVACVQVNAGPEIEPNLHTVGDLILRAREAGADFITTPENVGMVVQGRARVLERARPEQDHPAIPFFQDLARRTGAWLLAGSLAVRLDGEDRAANRSLLFSPDGSIAARYDKIHMFDVDLANGESYRESATFRPGDKAVLAQTPWGGVGMTVCYDLRFAHLYRALAQAGASILTVPSAFTVPTGRAHWHVLLRARAIETGCFVIAPAQCGTHDAGRTTYGHSLIVSPWGEILADGGEEPGIVTARLDLGEIEKARGMVPSLRHDRGFAPPAL</sequence>